<feature type="chain" id="PRO_5022753386" evidence="2">
    <location>
        <begin position="30"/>
        <end position="497"/>
    </location>
</feature>
<proteinExistence type="predicted"/>
<dbReference type="EMBL" id="VUOC01000004">
    <property type="protein sequence ID" value="KAA2238688.1"/>
    <property type="molecule type" value="Genomic_DNA"/>
</dbReference>
<evidence type="ECO:0000256" key="1">
    <source>
        <dbReference type="SAM" id="Coils"/>
    </source>
</evidence>
<gene>
    <name evidence="3" type="ORF">F0L74_20940</name>
</gene>
<evidence type="ECO:0000256" key="2">
    <source>
        <dbReference type="SAM" id="SignalP"/>
    </source>
</evidence>
<keyword evidence="2" id="KW-0732">Signal</keyword>
<accession>A0A5B2VJ42</accession>
<sequence length="497" mass="55163">MPNHKSFAGRRVCVVTITLLLMTGLAVHAQTADSSAQKPLQQADSTAHAVAQAPDKYLSQVTAKSRKMEQQVDKRSQKALDQLSRQEKKMQAKMAKIDSAAAKNIFSKSIDSLGSLKARLQGKAGKYNPAALGANYNGYLDTLQNSLSFLKGAKGLTSGAEGKLNSSLQSVQDLQSRLQQAEKIKAYIRERREQLKEQLAQYAGFGKDLQNINKEAYYYSQQLKEYKDLLKDKKKAEQKALETLKKLPAYNDFLQKHSQLASLFNLSGGAGADVAQSLEGLQTRNQVEQLIQQRLGGGGPDARAAVSQQMSQAREQFDQLKSKFPDVDNAADMPDFKPNEMKTKSFLQRLEFGGNMQFQRSSQYFPTTSDIAGQVAYKFHKNGSAGLGAAYKLGMGTGFNDIRFSSQGMGLRSFLDWKLKGTFFANGGFEENYNTNFQNVGQLGNISNWQGSALLGISKKYKINSKLKGNIILLYDFLYNQHVPRTDPIKLRLGYNF</sequence>
<comment type="caution">
    <text evidence="3">The sequence shown here is derived from an EMBL/GenBank/DDBJ whole genome shotgun (WGS) entry which is preliminary data.</text>
</comment>
<protein>
    <submittedName>
        <fullName evidence="3">Uncharacterized protein</fullName>
    </submittedName>
</protein>
<reference evidence="3 4" key="1">
    <citation type="submission" date="2019-09" db="EMBL/GenBank/DDBJ databases">
        <title>Chitinophaga ginsengihumi sp. nov., isolated from soil of ginseng rhizosphere.</title>
        <authorList>
            <person name="Lee J."/>
        </authorList>
    </citation>
    <scope>NUCLEOTIDE SEQUENCE [LARGE SCALE GENOMIC DNA]</scope>
    <source>
        <strain evidence="3 4">BN140078</strain>
    </source>
</reference>
<reference evidence="3 4" key="2">
    <citation type="submission" date="2019-09" db="EMBL/GenBank/DDBJ databases">
        <authorList>
            <person name="Jin C."/>
        </authorList>
    </citation>
    <scope>NUCLEOTIDE SEQUENCE [LARGE SCALE GENOMIC DNA]</scope>
    <source>
        <strain evidence="3 4">BN140078</strain>
    </source>
</reference>
<evidence type="ECO:0000313" key="4">
    <source>
        <dbReference type="Proteomes" id="UP000324611"/>
    </source>
</evidence>
<name>A0A5B2VJ42_9BACT</name>
<keyword evidence="4" id="KW-1185">Reference proteome</keyword>
<feature type="signal peptide" evidence="2">
    <location>
        <begin position="1"/>
        <end position="29"/>
    </location>
</feature>
<dbReference type="AlphaFoldDB" id="A0A5B2VJ42"/>
<feature type="coiled-coil region" evidence="1">
    <location>
        <begin position="164"/>
        <end position="247"/>
    </location>
</feature>
<dbReference type="Proteomes" id="UP000324611">
    <property type="component" value="Unassembled WGS sequence"/>
</dbReference>
<dbReference type="RefSeq" id="WP_149839867.1">
    <property type="nucleotide sequence ID" value="NZ_VUOC01000004.1"/>
</dbReference>
<evidence type="ECO:0000313" key="3">
    <source>
        <dbReference type="EMBL" id="KAA2238688.1"/>
    </source>
</evidence>
<organism evidence="3 4">
    <name type="scientific">Chitinophaga agrisoli</name>
    <dbReference type="NCBI Taxonomy" id="2607653"/>
    <lineage>
        <taxon>Bacteria</taxon>
        <taxon>Pseudomonadati</taxon>
        <taxon>Bacteroidota</taxon>
        <taxon>Chitinophagia</taxon>
        <taxon>Chitinophagales</taxon>
        <taxon>Chitinophagaceae</taxon>
        <taxon>Chitinophaga</taxon>
    </lineage>
</organism>
<keyword evidence="1" id="KW-0175">Coiled coil</keyword>